<evidence type="ECO:0000313" key="1">
    <source>
        <dbReference type="EMBL" id="VTZ51485.1"/>
    </source>
</evidence>
<gene>
    <name evidence="1" type="ORF">MPC4_40082</name>
</gene>
<reference evidence="1 2" key="1">
    <citation type="submission" date="2019-05" db="EMBL/GenBank/DDBJ databases">
        <authorList>
            <person name="Farhan Ul Haque M."/>
        </authorList>
    </citation>
    <scope>NUCLEOTIDE SEQUENCE [LARGE SCALE GENOMIC DNA]</scope>
    <source>
        <strain evidence="1">2</strain>
    </source>
</reference>
<protein>
    <submittedName>
        <fullName evidence="1">Uncharacterized protein</fullName>
    </submittedName>
</protein>
<dbReference type="EMBL" id="CABFMQ020000098">
    <property type="protein sequence ID" value="VTZ51485.1"/>
    <property type="molecule type" value="Genomic_DNA"/>
</dbReference>
<comment type="caution">
    <text evidence="1">The sequence shown here is derived from an EMBL/GenBank/DDBJ whole genome shotgun (WGS) entry which is preliminary data.</text>
</comment>
<proteinExistence type="predicted"/>
<keyword evidence="2" id="KW-1185">Reference proteome</keyword>
<evidence type="ECO:0000313" key="2">
    <source>
        <dbReference type="Proteomes" id="UP000485880"/>
    </source>
</evidence>
<organism evidence="1 2">
    <name type="scientific">Methylocella tundrae</name>
    <dbReference type="NCBI Taxonomy" id="227605"/>
    <lineage>
        <taxon>Bacteria</taxon>
        <taxon>Pseudomonadati</taxon>
        <taxon>Pseudomonadota</taxon>
        <taxon>Alphaproteobacteria</taxon>
        <taxon>Hyphomicrobiales</taxon>
        <taxon>Beijerinckiaceae</taxon>
        <taxon>Methylocella</taxon>
    </lineage>
</organism>
<dbReference type="Proteomes" id="UP000485880">
    <property type="component" value="Unassembled WGS sequence"/>
</dbReference>
<sequence>MLNSQSLDISSAERIDVAQARRNGSMRRAAADAALCRVWAALFSEGATSAKAQSLTGLSQRIGSGQIPAAGSS</sequence>
<accession>A0A8B6MAD4</accession>
<name>A0A8B6MAD4_METTU</name>
<dbReference type="AlphaFoldDB" id="A0A8B6MAD4"/>